<dbReference type="EMBL" id="RBUQ01000224">
    <property type="protein sequence ID" value="RMV34420.1"/>
    <property type="molecule type" value="Genomic_DNA"/>
</dbReference>
<evidence type="ECO:0000313" key="3">
    <source>
        <dbReference type="Proteomes" id="UP000271631"/>
    </source>
</evidence>
<evidence type="ECO:0000313" key="1">
    <source>
        <dbReference type="EMBL" id="RML42244.1"/>
    </source>
</evidence>
<organism evidence="1 4">
    <name type="scientific">Pseudomonas syringae pv. maculicola</name>
    <dbReference type="NCBI Taxonomy" id="59511"/>
    <lineage>
        <taxon>Bacteria</taxon>
        <taxon>Pseudomonadati</taxon>
        <taxon>Pseudomonadota</taxon>
        <taxon>Gammaproteobacteria</taxon>
        <taxon>Pseudomonadales</taxon>
        <taxon>Pseudomonadaceae</taxon>
        <taxon>Pseudomonas</taxon>
    </lineage>
</organism>
<dbReference type="Proteomes" id="UP000282378">
    <property type="component" value="Unassembled WGS sequence"/>
</dbReference>
<accession>A0A0N0WDP7</accession>
<reference evidence="3 4" key="1">
    <citation type="submission" date="2018-08" db="EMBL/GenBank/DDBJ databases">
        <title>Recombination of ecologically and evolutionarily significant loci maintains genetic cohesion in the Pseudomonas syringae species complex.</title>
        <authorList>
            <person name="Dillon M."/>
            <person name="Thakur S."/>
            <person name="Almeida R.N.D."/>
            <person name="Weir B.S."/>
            <person name="Guttman D.S."/>
        </authorList>
    </citation>
    <scope>NUCLEOTIDE SEQUENCE [LARGE SCALE GENOMIC DNA]</scope>
    <source>
        <strain evidence="1 4">88_10</strain>
        <strain evidence="2 3">ICMP 11281</strain>
    </source>
</reference>
<proteinExistence type="predicted"/>
<name>A0A0N0WDP7_PSEYM</name>
<comment type="caution">
    <text evidence="1">The sequence shown here is derived from an EMBL/GenBank/DDBJ whole genome shotgun (WGS) entry which is preliminary data.</text>
</comment>
<protein>
    <submittedName>
        <fullName evidence="1">Uncharacterized protein</fullName>
    </submittedName>
</protein>
<evidence type="ECO:0000313" key="4">
    <source>
        <dbReference type="Proteomes" id="UP000282378"/>
    </source>
</evidence>
<sequence length="53" mass="6017">MHHGIYLFVQIRRLGSDDSAQERVKTAAIPTGEADRPEAQDCSAVQRRLPIRR</sequence>
<dbReference type="Proteomes" id="UP000271631">
    <property type="component" value="Unassembled WGS sequence"/>
</dbReference>
<gene>
    <name evidence="2" type="ORF">ALP13_103215</name>
    <name evidence="1" type="ORF">APX70_100763</name>
</gene>
<dbReference type="EMBL" id="RBNL01003918">
    <property type="protein sequence ID" value="RML42244.1"/>
    <property type="molecule type" value="Genomic_DNA"/>
</dbReference>
<dbReference type="AlphaFoldDB" id="A0A0N0WDP7"/>
<evidence type="ECO:0000313" key="2">
    <source>
        <dbReference type="EMBL" id="RMV34420.1"/>
    </source>
</evidence>